<feature type="transmembrane region" description="Helical" evidence="2">
    <location>
        <begin position="196"/>
        <end position="214"/>
    </location>
</feature>
<dbReference type="PANTHER" id="PTHR37490:SF1">
    <property type="entry name" value="GLYCOSYLTRANSFERASE 2-LIKE DOMAIN-CONTAINING PROTEIN"/>
    <property type="match status" value="1"/>
</dbReference>
<evidence type="ECO:0000256" key="1">
    <source>
        <dbReference type="SAM" id="MobiDB-lite"/>
    </source>
</evidence>
<gene>
    <name evidence="3" type="ORF">RRF57_001825</name>
</gene>
<evidence type="ECO:0000313" key="3">
    <source>
        <dbReference type="EMBL" id="KAK5626110.1"/>
    </source>
</evidence>
<dbReference type="Proteomes" id="UP001305414">
    <property type="component" value="Unassembled WGS sequence"/>
</dbReference>
<feature type="transmembrane region" description="Helical" evidence="2">
    <location>
        <begin position="292"/>
        <end position="308"/>
    </location>
</feature>
<feature type="region of interest" description="Disordered" evidence="1">
    <location>
        <begin position="403"/>
        <end position="422"/>
    </location>
</feature>
<feature type="transmembrane region" description="Helical" evidence="2">
    <location>
        <begin position="226"/>
        <end position="243"/>
    </location>
</feature>
<reference evidence="3 4" key="1">
    <citation type="submission" date="2023-10" db="EMBL/GenBank/DDBJ databases">
        <title>Draft genome sequence of Xylaria bambusicola isolate GMP-LS, the root and basal stem rot pathogen of sugarcane in Indonesia.</title>
        <authorList>
            <person name="Selvaraj P."/>
            <person name="Muralishankar V."/>
            <person name="Muruganantham S."/>
            <person name="Sp S."/>
            <person name="Haryani S."/>
            <person name="Lau K.J.X."/>
            <person name="Naqvi N.I."/>
        </authorList>
    </citation>
    <scope>NUCLEOTIDE SEQUENCE [LARGE SCALE GENOMIC DNA]</scope>
    <source>
        <strain evidence="3">GMP-LS</strain>
    </source>
</reference>
<feature type="transmembrane region" description="Helical" evidence="2">
    <location>
        <begin position="255"/>
        <end position="280"/>
    </location>
</feature>
<keyword evidence="4" id="KW-1185">Reference proteome</keyword>
<protein>
    <submittedName>
        <fullName evidence="3">Uncharacterized protein</fullName>
    </submittedName>
</protein>
<evidence type="ECO:0000313" key="4">
    <source>
        <dbReference type="Proteomes" id="UP001305414"/>
    </source>
</evidence>
<keyword evidence="2" id="KW-1133">Transmembrane helix</keyword>
<dbReference type="PANTHER" id="PTHR37490">
    <property type="entry name" value="EXPRESSED PROTEIN"/>
    <property type="match status" value="1"/>
</dbReference>
<keyword evidence="2" id="KW-0812">Transmembrane</keyword>
<name>A0AAN7U622_9PEZI</name>
<evidence type="ECO:0000256" key="2">
    <source>
        <dbReference type="SAM" id="Phobius"/>
    </source>
</evidence>
<accession>A0AAN7U622</accession>
<feature type="region of interest" description="Disordered" evidence="1">
    <location>
        <begin position="42"/>
        <end position="67"/>
    </location>
</feature>
<sequence>MYSLPLSYNSHHLTYHHHTLFRYTGTISEKHCDTNVDTHIHAPTAGRPPPSDGWKRPHVPPSESTIMSGPAQTSQCHHLIRVLSIATSIVAARHLFANGFHYPLLILMAHVSIAIVIEAFGIRSESITTQKSPHSWITRAWQALFAVLVAISFIFTYHSFLHNRNTTLGVMLLGLDWATILGRTVRWLRQDRQHSVDFPFSIVTFSLCVALLLWRENWLVGKGIEFLLIAVICLAVARHLWLRDFVENPVSFKSVAVDAYAAALGVCLLLATFLLAVTGWYNRRDFGVKGRIIWMVLSAVSGSLALLSETRLKKLTSLLQERISIPSRMDLGIGSSALPLLVLAVVEVDNLLTQRRPSTTSGVQWCSFAIAYLSTVDITVIISSKLWADRAFYAPVNIQDEQAEAKSPDSEDTEALYPPDSPRANNSPWLRHISLAWNASLGSLALLLAFYCAIGAAYTEPSKRSWDLDIVIARYDEPVEQVVKTVQLALELPNIAGRKVRTIVYNKGVLNETELRTDFPIESGLAIRQLDNVGREGDTYLSHILDSEQDWASHTLFIQAEPHEPGYLQARLEDYFVKDTGFLSLSHVRNFCASCDACNDHSGWTEDGAVLRDIFERANSHKTCQDISLTYRGQFVVSSRRMKQANQELLRDVRRWLLNNERFGFTLERSWGTLFQCPTISERCPTLLSGWIGNRAAVEDCQCLDIDK</sequence>
<dbReference type="EMBL" id="JAWHQM010000003">
    <property type="protein sequence ID" value="KAK5626110.1"/>
    <property type="molecule type" value="Genomic_DNA"/>
</dbReference>
<dbReference type="Pfam" id="PF11913">
    <property type="entry name" value="DUF3431"/>
    <property type="match status" value="1"/>
</dbReference>
<feature type="transmembrane region" description="Helical" evidence="2">
    <location>
        <begin position="143"/>
        <end position="160"/>
    </location>
</feature>
<dbReference type="AlphaFoldDB" id="A0AAN7U622"/>
<feature type="transmembrane region" description="Helical" evidence="2">
    <location>
        <begin position="102"/>
        <end position="122"/>
    </location>
</feature>
<proteinExistence type="predicted"/>
<dbReference type="InterPro" id="IPR021838">
    <property type="entry name" value="DUF3431"/>
</dbReference>
<organism evidence="3 4">
    <name type="scientific">Xylaria bambusicola</name>
    <dbReference type="NCBI Taxonomy" id="326684"/>
    <lineage>
        <taxon>Eukaryota</taxon>
        <taxon>Fungi</taxon>
        <taxon>Dikarya</taxon>
        <taxon>Ascomycota</taxon>
        <taxon>Pezizomycotina</taxon>
        <taxon>Sordariomycetes</taxon>
        <taxon>Xylariomycetidae</taxon>
        <taxon>Xylariales</taxon>
        <taxon>Xylariaceae</taxon>
        <taxon>Xylaria</taxon>
    </lineage>
</organism>
<keyword evidence="2" id="KW-0472">Membrane</keyword>
<comment type="caution">
    <text evidence="3">The sequence shown here is derived from an EMBL/GenBank/DDBJ whole genome shotgun (WGS) entry which is preliminary data.</text>
</comment>